<dbReference type="PANTHER" id="PTHR43273">
    <property type="entry name" value="ANAEROBIC SULFATASE-MATURATING ENZYME HOMOLOG ASLB-RELATED"/>
    <property type="match status" value="1"/>
</dbReference>
<keyword evidence="5" id="KW-0408">Iron</keyword>
<dbReference type="GO" id="GO:0016491">
    <property type="term" value="F:oxidoreductase activity"/>
    <property type="evidence" value="ECO:0007669"/>
    <property type="project" value="InterPro"/>
</dbReference>
<dbReference type="AlphaFoldDB" id="D9R051"/>
<dbReference type="eggNOG" id="COG0641">
    <property type="taxonomic scope" value="Bacteria"/>
</dbReference>
<dbReference type="OrthoDB" id="9808591at2"/>
<evidence type="ECO:0000256" key="6">
    <source>
        <dbReference type="ARBA" id="ARBA00023014"/>
    </source>
</evidence>
<dbReference type="STRING" id="610130.Closa_1923"/>
<dbReference type="SFLD" id="SFLDF00289">
    <property type="entry name" value="anaerobic_Cys-type_sulfatase-m"/>
    <property type="match status" value="1"/>
</dbReference>
<name>D9R051_LACSW</name>
<keyword evidence="2" id="KW-0004">4Fe-4S</keyword>
<dbReference type="InterPro" id="IPR058240">
    <property type="entry name" value="rSAM_sf"/>
</dbReference>
<dbReference type="SFLD" id="SFLDG01072">
    <property type="entry name" value="dehydrogenase_like"/>
    <property type="match status" value="1"/>
</dbReference>
<evidence type="ECO:0000256" key="7">
    <source>
        <dbReference type="ARBA" id="ARBA00023601"/>
    </source>
</evidence>
<dbReference type="GO" id="GO:0046872">
    <property type="term" value="F:metal ion binding"/>
    <property type="evidence" value="ECO:0007669"/>
    <property type="project" value="UniProtKB-KW"/>
</dbReference>
<dbReference type="PROSITE" id="PS51918">
    <property type="entry name" value="RADICAL_SAM"/>
    <property type="match status" value="1"/>
</dbReference>
<evidence type="ECO:0000313" key="9">
    <source>
        <dbReference type="EMBL" id="ADL04502.1"/>
    </source>
</evidence>
<organism evidence="9 10">
    <name type="scientific">Lacrimispora saccharolytica (strain ATCC 35040 / DSM 2544 / NRCC 2533 / WM1)</name>
    <name type="common">Clostridium saccharolyticum</name>
    <dbReference type="NCBI Taxonomy" id="610130"/>
    <lineage>
        <taxon>Bacteria</taxon>
        <taxon>Bacillati</taxon>
        <taxon>Bacillota</taxon>
        <taxon>Clostridia</taxon>
        <taxon>Lachnospirales</taxon>
        <taxon>Lachnospiraceae</taxon>
        <taxon>Lacrimispora</taxon>
    </lineage>
</organism>
<dbReference type="RefSeq" id="WP_013272591.1">
    <property type="nucleotide sequence ID" value="NC_014376.1"/>
</dbReference>
<keyword evidence="4" id="KW-0479">Metal-binding</keyword>
<dbReference type="NCBIfam" id="NF010321">
    <property type="entry name" value="PRK13758.1"/>
    <property type="match status" value="1"/>
</dbReference>
<evidence type="ECO:0000256" key="5">
    <source>
        <dbReference type="ARBA" id="ARBA00023004"/>
    </source>
</evidence>
<reference evidence="9" key="1">
    <citation type="submission" date="2010-07" db="EMBL/GenBank/DDBJ databases">
        <title>Complete sequence of Clostridium saccharolyticum WM1.</title>
        <authorList>
            <consortium name="US DOE Joint Genome Institute"/>
            <person name="Lucas S."/>
            <person name="Copeland A."/>
            <person name="Lapidus A."/>
            <person name="Cheng J.-F."/>
            <person name="Bruce D."/>
            <person name="Goodwin L."/>
            <person name="Pitluck S."/>
            <person name="Chertkov O."/>
            <person name="Detter J.C."/>
            <person name="Han C."/>
            <person name="Tapia R."/>
            <person name="Land M."/>
            <person name="Hauser L."/>
            <person name="Chang Y.-J."/>
            <person name="Jeffries C."/>
            <person name="Kyrpides N."/>
            <person name="Ivanova N."/>
            <person name="Mikhailova N."/>
            <person name="Mouttaki H."/>
            <person name="Lin L."/>
            <person name="Zhou J."/>
            <person name="Hemme C.L."/>
            <person name="Woyke T."/>
        </authorList>
    </citation>
    <scope>NUCLEOTIDE SEQUENCE [LARGE SCALE GENOMIC DNA]</scope>
    <source>
        <strain evidence="9">WM1</strain>
    </source>
</reference>
<dbReference type="InterPro" id="IPR007197">
    <property type="entry name" value="rSAM"/>
</dbReference>
<dbReference type="InterPro" id="IPR023867">
    <property type="entry name" value="Sulphatase_maturase_rSAM"/>
</dbReference>
<dbReference type="Pfam" id="PF13186">
    <property type="entry name" value="SPASM"/>
    <property type="match status" value="1"/>
</dbReference>
<dbReference type="EMBL" id="CP002109">
    <property type="protein sequence ID" value="ADL04502.1"/>
    <property type="molecule type" value="Genomic_DNA"/>
</dbReference>
<feature type="domain" description="Radical SAM core" evidence="8">
    <location>
        <begin position="1"/>
        <end position="238"/>
    </location>
</feature>
<evidence type="ECO:0000256" key="4">
    <source>
        <dbReference type="ARBA" id="ARBA00022723"/>
    </source>
</evidence>
<dbReference type="InterPro" id="IPR034485">
    <property type="entry name" value="Anaerobic_Cys-type_sulfatase-m"/>
</dbReference>
<evidence type="ECO:0000256" key="2">
    <source>
        <dbReference type="ARBA" id="ARBA00022485"/>
    </source>
</evidence>
<dbReference type="SFLD" id="SFLDG01386">
    <property type="entry name" value="main_SPASM_domain-containing"/>
    <property type="match status" value="1"/>
</dbReference>
<dbReference type="InterPro" id="IPR013785">
    <property type="entry name" value="Aldolase_TIM"/>
</dbReference>
<dbReference type="SFLD" id="SFLDG01067">
    <property type="entry name" value="SPASM/twitch_domain_containing"/>
    <property type="match status" value="1"/>
</dbReference>
<comment type="similarity">
    <text evidence="7">Belongs to the radical SAM superfamily. Anaerobic sulfatase-maturating enzyme family.</text>
</comment>
<dbReference type="GO" id="GO:0051539">
    <property type="term" value="F:4 iron, 4 sulfur cluster binding"/>
    <property type="evidence" value="ECO:0007669"/>
    <property type="project" value="UniProtKB-KW"/>
</dbReference>
<dbReference type="Pfam" id="PF04055">
    <property type="entry name" value="Radical_SAM"/>
    <property type="match status" value="1"/>
</dbReference>
<dbReference type="HOGENOM" id="CLU_009273_10_0_9"/>
<keyword evidence="10" id="KW-1185">Reference proteome</keyword>
<dbReference type="InterPro" id="IPR023885">
    <property type="entry name" value="4Fe4S-binding_SPASM_dom"/>
</dbReference>
<dbReference type="CDD" id="cd21120">
    <property type="entry name" value="SPASM_anSME"/>
    <property type="match status" value="1"/>
</dbReference>
<evidence type="ECO:0000313" key="10">
    <source>
        <dbReference type="Proteomes" id="UP000001662"/>
    </source>
</evidence>
<dbReference type="SUPFAM" id="SSF102114">
    <property type="entry name" value="Radical SAM enzymes"/>
    <property type="match status" value="1"/>
</dbReference>
<dbReference type="InterPro" id="IPR047207">
    <property type="entry name" value="SPASM_anSME"/>
</dbReference>
<dbReference type="Proteomes" id="UP000001662">
    <property type="component" value="Chromosome"/>
</dbReference>
<dbReference type="KEGG" id="csh:Closa_1923"/>
<evidence type="ECO:0000256" key="1">
    <source>
        <dbReference type="ARBA" id="ARBA00001966"/>
    </source>
</evidence>
<dbReference type="NCBIfam" id="TIGR03942">
    <property type="entry name" value="sulfatase_rSAM"/>
    <property type="match status" value="1"/>
</dbReference>
<keyword evidence="6" id="KW-0411">Iron-sulfur</keyword>
<dbReference type="PaxDb" id="610130-Closa_1923"/>
<protein>
    <submittedName>
        <fullName evidence="9">Radical SAM domain protein</fullName>
    </submittedName>
</protein>
<evidence type="ECO:0000259" key="8">
    <source>
        <dbReference type="PROSITE" id="PS51918"/>
    </source>
</evidence>
<dbReference type="SFLD" id="SFLDG01384">
    <property type="entry name" value="thioether_bond_formation_requi"/>
    <property type="match status" value="1"/>
</dbReference>
<evidence type="ECO:0000256" key="3">
    <source>
        <dbReference type="ARBA" id="ARBA00022691"/>
    </source>
</evidence>
<dbReference type="SFLD" id="SFLDS00029">
    <property type="entry name" value="Radical_SAM"/>
    <property type="match status" value="1"/>
</dbReference>
<comment type="cofactor">
    <cofactor evidence="1">
        <name>[4Fe-4S] cluster</name>
        <dbReference type="ChEBI" id="CHEBI:49883"/>
    </cofactor>
</comment>
<accession>D9R051</accession>
<proteinExistence type="inferred from homology"/>
<sequence length="372" mass="42912">MPPVNLLIKPASGMCNLRCRYCFYHDITEKRKQGSYGFMSEETLKNVLKKALDHGDTACTIAFQGGEPTLAGLPFFEQAVKLAREYNKKNLEIHFAIQTNGYGLAPEWAEFFAREHFLVGISVDGTIHTHDAYRTGGDGSGTFLNVMKTVDSFNQFDVEYNILTVVNRKTAASIRKIYQYYKKMGFHYLQFIPCLDPLETPSGTMEYSLTPESYGQFLWELFDLWYEDLSAGREIYIRQFYNYLSLLLTGKAESCDMNGFCSIQNVIEADGEVYPCDFFVLDEYKLGNLNNTGFDEINKRRMETGFLSPQKAPNEQCQACSYFPVCRGGCYRHRVMSREEDNLNYFCKSYQIFFDHCLPRLKQAAYWMKKKG</sequence>
<dbReference type="CDD" id="cd01335">
    <property type="entry name" value="Radical_SAM"/>
    <property type="match status" value="1"/>
</dbReference>
<dbReference type="NCBIfam" id="TIGR04085">
    <property type="entry name" value="rSAM_more_4Fe4S"/>
    <property type="match status" value="1"/>
</dbReference>
<dbReference type="PANTHER" id="PTHR43273:SF3">
    <property type="entry name" value="ANAEROBIC SULFATASE-MATURATING ENZYME HOMOLOG ASLB-RELATED"/>
    <property type="match status" value="1"/>
</dbReference>
<dbReference type="Gene3D" id="3.20.20.70">
    <property type="entry name" value="Aldolase class I"/>
    <property type="match status" value="1"/>
</dbReference>
<keyword evidence="3" id="KW-0949">S-adenosyl-L-methionine</keyword>
<gene>
    <name evidence="9" type="ordered locus">Closa_1923</name>
</gene>